<name>S4PT36_9NEOP</name>
<dbReference type="EMBL" id="GAIX01012723">
    <property type="protein sequence ID" value="JAA79837.1"/>
    <property type="molecule type" value="Transcribed_RNA"/>
</dbReference>
<reference evidence="1" key="2">
    <citation type="submission" date="2013-05" db="EMBL/GenBank/DDBJ databases">
        <authorList>
            <person name="Carter J.-M."/>
            <person name="Baker S.C."/>
            <person name="Pink R."/>
            <person name="Carter D.R.F."/>
            <person name="Collins A."/>
            <person name="Tomlin J."/>
            <person name="Gibbs M."/>
            <person name="Breuker C.J."/>
        </authorList>
    </citation>
    <scope>NUCLEOTIDE SEQUENCE</scope>
    <source>
        <tissue evidence="1">Ovary</tissue>
    </source>
</reference>
<accession>S4PT36</accession>
<evidence type="ECO:0000313" key="1">
    <source>
        <dbReference type="EMBL" id="JAA79837.1"/>
    </source>
</evidence>
<proteinExistence type="predicted"/>
<protein>
    <submittedName>
        <fullName evidence="1">Uncharacterized protein</fullName>
    </submittedName>
</protein>
<dbReference type="AlphaFoldDB" id="S4PT36"/>
<reference evidence="1" key="1">
    <citation type="journal article" date="2013" name="BMC Genomics">
        <title>Unscrambling butterfly oogenesis.</title>
        <authorList>
            <person name="Carter J.M."/>
            <person name="Baker S.C."/>
            <person name="Pink R."/>
            <person name="Carter D.R."/>
            <person name="Collins A."/>
            <person name="Tomlin J."/>
            <person name="Gibbs M."/>
            <person name="Breuker C.J."/>
        </authorList>
    </citation>
    <scope>NUCLEOTIDE SEQUENCE</scope>
    <source>
        <tissue evidence="1">Ovary</tissue>
    </source>
</reference>
<organism evidence="1">
    <name type="scientific">Pararge aegeria</name>
    <name type="common">speckled wood butterfly</name>
    <dbReference type="NCBI Taxonomy" id="116150"/>
    <lineage>
        <taxon>Eukaryota</taxon>
        <taxon>Metazoa</taxon>
        <taxon>Ecdysozoa</taxon>
        <taxon>Arthropoda</taxon>
        <taxon>Hexapoda</taxon>
        <taxon>Insecta</taxon>
        <taxon>Pterygota</taxon>
        <taxon>Neoptera</taxon>
        <taxon>Endopterygota</taxon>
        <taxon>Lepidoptera</taxon>
        <taxon>Glossata</taxon>
        <taxon>Ditrysia</taxon>
        <taxon>Papilionoidea</taxon>
        <taxon>Nymphalidae</taxon>
        <taxon>Satyrinae</taxon>
        <taxon>Satyrini</taxon>
        <taxon>Parargina</taxon>
        <taxon>Pararge</taxon>
    </lineage>
</organism>
<sequence>MCIPKNIFRKPIAFTNTWLAYIFIFRNVFRDDNATYAINSPLRRPYANDYDRRYSKQTCLYILNKLLCLPVQFVQVEFFITVQFSCMNKET</sequence>